<evidence type="ECO:0000256" key="4">
    <source>
        <dbReference type="ARBA" id="ARBA00022692"/>
    </source>
</evidence>
<comment type="subcellular location">
    <subcellularLocation>
        <location evidence="1">Cell membrane</location>
        <topology evidence="1">Multi-pass membrane protein</topology>
    </subcellularLocation>
</comment>
<keyword evidence="3" id="KW-1003">Cell membrane</keyword>
<dbReference type="KEGG" id="ssau:H8M03_07830"/>
<comment type="similarity">
    <text evidence="2">Belongs to the UPF0410 family.</text>
</comment>
<dbReference type="AlphaFoldDB" id="A0A7G9KZZ6"/>
<feature type="transmembrane region" description="Helical" evidence="7">
    <location>
        <begin position="63"/>
        <end position="82"/>
    </location>
</feature>
<dbReference type="RefSeq" id="WP_187478901.1">
    <property type="nucleotide sequence ID" value="NZ_CP060697.1"/>
</dbReference>
<dbReference type="GO" id="GO:0005886">
    <property type="term" value="C:plasma membrane"/>
    <property type="evidence" value="ECO:0007669"/>
    <property type="project" value="UniProtKB-SubCell"/>
</dbReference>
<dbReference type="PANTHER" id="PTHR33884">
    <property type="entry name" value="UPF0410 PROTEIN YMGE"/>
    <property type="match status" value="1"/>
</dbReference>
<proteinExistence type="inferred from homology"/>
<gene>
    <name evidence="8" type="ORF">H8M03_07830</name>
</gene>
<evidence type="ECO:0000256" key="5">
    <source>
        <dbReference type="ARBA" id="ARBA00022989"/>
    </source>
</evidence>
<dbReference type="Proteomes" id="UP000515861">
    <property type="component" value="Chromosome"/>
</dbReference>
<keyword evidence="6 7" id="KW-0472">Membrane</keyword>
<evidence type="ECO:0000256" key="6">
    <source>
        <dbReference type="ARBA" id="ARBA00023136"/>
    </source>
</evidence>
<name>A0A7G9KZZ6_9SPHN</name>
<protein>
    <submittedName>
        <fullName evidence="8">GlsB/YeaQ/YmgE family stress response membrane protein</fullName>
    </submittedName>
</protein>
<keyword evidence="4 7" id="KW-0812">Transmembrane</keyword>
<dbReference type="InterPro" id="IPR007341">
    <property type="entry name" value="Transgly_assoc"/>
</dbReference>
<dbReference type="PANTHER" id="PTHR33884:SF7">
    <property type="entry name" value="BSL8023 PROTEIN"/>
    <property type="match status" value="1"/>
</dbReference>
<evidence type="ECO:0000256" key="7">
    <source>
        <dbReference type="SAM" id="Phobius"/>
    </source>
</evidence>
<evidence type="ECO:0000256" key="2">
    <source>
        <dbReference type="ARBA" id="ARBA00011006"/>
    </source>
</evidence>
<feature type="transmembrane region" description="Helical" evidence="7">
    <location>
        <begin position="6"/>
        <end position="25"/>
    </location>
</feature>
<evidence type="ECO:0000313" key="8">
    <source>
        <dbReference type="EMBL" id="QNM81945.1"/>
    </source>
</evidence>
<dbReference type="Pfam" id="PF04226">
    <property type="entry name" value="Transgly_assoc"/>
    <property type="match status" value="1"/>
</dbReference>
<feature type="transmembrane region" description="Helical" evidence="7">
    <location>
        <begin position="32"/>
        <end position="51"/>
    </location>
</feature>
<organism evidence="8 9">
    <name type="scientific">Sphingomonas sabuli</name>
    <dbReference type="NCBI Taxonomy" id="2764186"/>
    <lineage>
        <taxon>Bacteria</taxon>
        <taxon>Pseudomonadati</taxon>
        <taxon>Pseudomonadota</taxon>
        <taxon>Alphaproteobacteria</taxon>
        <taxon>Sphingomonadales</taxon>
        <taxon>Sphingomonadaceae</taxon>
        <taxon>Sphingomonas</taxon>
    </lineage>
</organism>
<keyword evidence="9" id="KW-1185">Reference proteome</keyword>
<evidence type="ECO:0000256" key="1">
    <source>
        <dbReference type="ARBA" id="ARBA00004651"/>
    </source>
</evidence>
<sequence>MLESYGWLWWIIIGGIAGAIAKFLMPGRDPGGCLVTILLGIAGAFVAGWLGKMVGWYDTGEGAGFLAAIVGAFVILFIYRLIAGRRA</sequence>
<accession>A0A7G9KZZ6</accession>
<reference evidence="8 9" key="1">
    <citation type="submission" date="2020-08" db="EMBL/GenBank/DDBJ databases">
        <title>Sphingomonas sp. sand1-3 16S ribosomal RNA gene Genome sequencing and assembly.</title>
        <authorList>
            <person name="Kang M."/>
        </authorList>
    </citation>
    <scope>NUCLEOTIDE SEQUENCE [LARGE SCALE GENOMIC DNA]</scope>
    <source>
        <strain evidence="9">sand1-3</strain>
    </source>
</reference>
<evidence type="ECO:0000313" key="9">
    <source>
        <dbReference type="Proteomes" id="UP000515861"/>
    </source>
</evidence>
<evidence type="ECO:0000256" key="3">
    <source>
        <dbReference type="ARBA" id="ARBA00022475"/>
    </source>
</evidence>
<keyword evidence="5 7" id="KW-1133">Transmembrane helix</keyword>
<dbReference type="EMBL" id="CP060697">
    <property type="protein sequence ID" value="QNM81945.1"/>
    <property type="molecule type" value="Genomic_DNA"/>
</dbReference>